<dbReference type="InterPro" id="IPR050775">
    <property type="entry name" value="FAD-binding_Monooxygenases"/>
</dbReference>
<keyword evidence="6" id="KW-0560">Oxidoreductase</keyword>
<dbReference type="eggNOG" id="ENOG502SHCE">
    <property type="taxonomic scope" value="Eukaryota"/>
</dbReference>
<sequence length="665" mass="71685">MASDLAALQAKYAEEAQKRFRPEGTAQYEQLEQSGADRLRHLVDDVWADHAALDAQTPALQDGDKVKFLIAGAGMGGVVFAARLVQAGFPADSIRIVEAAGGVGGTWYWNRYPGLHCDVESYVYLPLLEELGSVPSHRYAPGSEIRAHLNAIIKKHGLEDKILFRATLERLVWDDAKHAWTAELTEARGPRGSERRSLKVDAQFATLTAGLLTRPQVPKLGGVGLPGFQGEMLHTARWDYAATGGTSDEPFPALGKLRGKRVGVIGTGATAIQVVPCLAEYAGELFVFQRTPSAVFRRGQRATDPKEWEGTIAAKPGWQRERLRNYATVTTLSPLPAGQSNMVDDEWTHQSAYAALTGEAQWAATPPEKVPEMIGFFLALDEVERVRLRERVAEVVKDKATAAKLTPWYPVWCKRPTFSDTYLETFNKPHVHLIDTNGRGVESATEKGLVTADGAEYPLDVLVLATGYSNPAFDGGDPSLRAGVEVVGRGHDGRTLSQKWKEKGAATLHAIAAGGGFPNLFWLGPSQSGVSSNHSHVLETQATHAVHIIAEAHKRNNIPLDGAGAGASAGSSAVLIEVEEAAEEAWSMRCAAGAARFAAQMVCTPSYINSEGHMAPAADTPPAELFKRARQSPWSAGMLSYLEEIERWEAEGSLSGISITTVAGA</sequence>
<dbReference type="SUPFAM" id="SSF51905">
    <property type="entry name" value="FAD/NAD(P)-binding domain"/>
    <property type="match status" value="1"/>
</dbReference>
<dbReference type="PANTHER" id="PTHR43098:SF2">
    <property type="entry name" value="FAD-BINDING MONOOXYGENASE AUSB-RELATED"/>
    <property type="match status" value="1"/>
</dbReference>
<proteinExistence type="inferred from homology"/>
<dbReference type="PANTHER" id="PTHR43098">
    <property type="entry name" value="L-ORNITHINE N(5)-MONOOXYGENASE-RELATED"/>
    <property type="match status" value="1"/>
</dbReference>
<gene>
    <name evidence="7" type="ORF">UCREL1_986</name>
</gene>
<evidence type="ECO:0000256" key="1">
    <source>
        <dbReference type="ARBA" id="ARBA00001974"/>
    </source>
</evidence>
<dbReference type="Gene3D" id="3.50.50.60">
    <property type="entry name" value="FAD/NAD(P)-binding domain"/>
    <property type="match status" value="2"/>
</dbReference>
<dbReference type="OMA" id="PWYPTWC"/>
<keyword evidence="5" id="KW-0521">NADP</keyword>
<comment type="similarity">
    <text evidence="2">Belongs to the FAD-binding monooxygenase family.</text>
</comment>
<keyword evidence="7" id="KW-0503">Monooxygenase</keyword>
<accession>M7SZB4</accession>
<keyword evidence="3" id="KW-0285">Flavoprotein</keyword>
<evidence type="ECO:0000256" key="3">
    <source>
        <dbReference type="ARBA" id="ARBA00022630"/>
    </source>
</evidence>
<keyword evidence="8" id="KW-1185">Reference proteome</keyword>
<evidence type="ECO:0000256" key="2">
    <source>
        <dbReference type="ARBA" id="ARBA00010139"/>
    </source>
</evidence>
<comment type="cofactor">
    <cofactor evidence="1">
        <name>FAD</name>
        <dbReference type="ChEBI" id="CHEBI:57692"/>
    </cofactor>
</comment>
<dbReference type="OrthoDB" id="66881at2759"/>
<protein>
    <submittedName>
        <fullName evidence="7">Putative flavin-binding monooxygenase-like family protein</fullName>
    </submittedName>
</protein>
<evidence type="ECO:0000256" key="5">
    <source>
        <dbReference type="ARBA" id="ARBA00022857"/>
    </source>
</evidence>
<evidence type="ECO:0000256" key="4">
    <source>
        <dbReference type="ARBA" id="ARBA00022827"/>
    </source>
</evidence>
<evidence type="ECO:0000256" key="6">
    <source>
        <dbReference type="ARBA" id="ARBA00023002"/>
    </source>
</evidence>
<dbReference type="AlphaFoldDB" id="M7SZB4"/>
<dbReference type="EMBL" id="KB705551">
    <property type="protein sequence ID" value="EMR71969.1"/>
    <property type="molecule type" value="Genomic_DNA"/>
</dbReference>
<dbReference type="HOGENOM" id="CLU_006937_8_2_1"/>
<reference evidence="8" key="1">
    <citation type="journal article" date="2013" name="Genome Announc.">
        <title>Draft genome sequence of the grapevine dieback fungus Eutypa lata UCR-EL1.</title>
        <authorList>
            <person name="Blanco-Ulate B."/>
            <person name="Rolshausen P.E."/>
            <person name="Cantu D."/>
        </authorList>
    </citation>
    <scope>NUCLEOTIDE SEQUENCE [LARGE SCALE GENOMIC DNA]</scope>
    <source>
        <strain evidence="8">UCR-EL1</strain>
    </source>
</reference>
<evidence type="ECO:0000313" key="7">
    <source>
        <dbReference type="EMBL" id="EMR71969.1"/>
    </source>
</evidence>
<keyword evidence="4" id="KW-0274">FAD</keyword>
<evidence type="ECO:0000313" key="8">
    <source>
        <dbReference type="Proteomes" id="UP000012174"/>
    </source>
</evidence>
<dbReference type="Pfam" id="PF13450">
    <property type="entry name" value="NAD_binding_8"/>
    <property type="match status" value="1"/>
</dbReference>
<dbReference type="GO" id="GO:0004497">
    <property type="term" value="F:monooxygenase activity"/>
    <property type="evidence" value="ECO:0007669"/>
    <property type="project" value="UniProtKB-KW"/>
</dbReference>
<dbReference type="Proteomes" id="UP000012174">
    <property type="component" value="Unassembled WGS sequence"/>
</dbReference>
<dbReference type="InterPro" id="IPR036188">
    <property type="entry name" value="FAD/NAD-bd_sf"/>
</dbReference>
<organism evidence="7 8">
    <name type="scientific">Eutypa lata (strain UCR-EL1)</name>
    <name type="common">Grapevine dieback disease fungus</name>
    <name type="synonym">Eutypa armeniacae</name>
    <dbReference type="NCBI Taxonomy" id="1287681"/>
    <lineage>
        <taxon>Eukaryota</taxon>
        <taxon>Fungi</taxon>
        <taxon>Dikarya</taxon>
        <taxon>Ascomycota</taxon>
        <taxon>Pezizomycotina</taxon>
        <taxon>Sordariomycetes</taxon>
        <taxon>Xylariomycetidae</taxon>
        <taxon>Xylariales</taxon>
        <taxon>Diatrypaceae</taxon>
        <taxon>Eutypa</taxon>
    </lineage>
</organism>
<dbReference type="KEGG" id="ela:UCREL1_986"/>
<name>M7SZB4_EUTLA</name>